<evidence type="ECO:0000256" key="1">
    <source>
        <dbReference type="SAM" id="Coils"/>
    </source>
</evidence>
<proteinExistence type="predicted"/>
<comment type="caution">
    <text evidence="3">The sequence shown here is derived from an EMBL/GenBank/DDBJ whole genome shotgun (WGS) entry which is preliminary data.</text>
</comment>
<organism evidence="3 4">
    <name type="scientific">Lolium multiflorum</name>
    <name type="common">Italian ryegrass</name>
    <name type="synonym">Lolium perenne subsp. multiflorum</name>
    <dbReference type="NCBI Taxonomy" id="4521"/>
    <lineage>
        <taxon>Eukaryota</taxon>
        <taxon>Viridiplantae</taxon>
        <taxon>Streptophyta</taxon>
        <taxon>Embryophyta</taxon>
        <taxon>Tracheophyta</taxon>
        <taxon>Spermatophyta</taxon>
        <taxon>Magnoliopsida</taxon>
        <taxon>Liliopsida</taxon>
        <taxon>Poales</taxon>
        <taxon>Poaceae</taxon>
        <taxon>BOP clade</taxon>
        <taxon>Pooideae</taxon>
        <taxon>Poodae</taxon>
        <taxon>Poeae</taxon>
        <taxon>Poeae Chloroplast Group 2 (Poeae type)</taxon>
        <taxon>Loliodinae</taxon>
        <taxon>Loliinae</taxon>
        <taxon>Lolium</taxon>
    </lineage>
</organism>
<feature type="compositionally biased region" description="Polar residues" evidence="2">
    <location>
        <begin position="112"/>
        <end position="129"/>
    </location>
</feature>
<keyword evidence="1" id="KW-0175">Coiled coil</keyword>
<feature type="coiled-coil region" evidence="1">
    <location>
        <begin position="226"/>
        <end position="306"/>
    </location>
</feature>
<feature type="region of interest" description="Disordered" evidence="2">
    <location>
        <begin position="111"/>
        <end position="186"/>
    </location>
</feature>
<name>A0AAD8VYP0_LOLMU</name>
<dbReference type="Proteomes" id="UP001231189">
    <property type="component" value="Unassembled WGS sequence"/>
</dbReference>
<dbReference type="AlphaFoldDB" id="A0AAD8VYP0"/>
<evidence type="ECO:0000313" key="4">
    <source>
        <dbReference type="Proteomes" id="UP001231189"/>
    </source>
</evidence>
<gene>
    <name evidence="3" type="ORF">QYE76_003265</name>
</gene>
<protein>
    <submittedName>
        <fullName evidence="3">Uncharacterized protein</fullName>
    </submittedName>
</protein>
<feature type="compositionally biased region" description="Acidic residues" evidence="2">
    <location>
        <begin position="173"/>
        <end position="184"/>
    </location>
</feature>
<keyword evidence="4" id="KW-1185">Reference proteome</keyword>
<sequence>MATQDLEFSEWERSKISNQDTNLMKKLGLMKKKETLIFPSEESFPTPPIEYRVSFVDHLIHGLSAPIHEFLRGLLFVYGLQLHQNHQVTPSLPPLPEGGEVEDRAIVAGDAQGTSRPESETAASQKSAASSERENESEDSESVHSLPSAASPRNKRKRGNVEDSGTSKAGESPAEETSPEEEDAFNPYTNALVSSSFRNSPCNGGNLASSARLRGVDSCRQPPCPITEESEDLAQANKRADDLALKLEQSEKSREKAELDAASIESLRKRLHEAETALSDKTAQQIAREEDVIARLESQNRRFVRKMSQDFELAKPADDRLLNALSLLEIHGDLVCRTISDAKMAFSRLFPYFFPKKEQPDTFAALTKHFIPKKILV</sequence>
<accession>A0AAD8VYP0</accession>
<evidence type="ECO:0000313" key="3">
    <source>
        <dbReference type="EMBL" id="KAK1628950.1"/>
    </source>
</evidence>
<reference evidence="3" key="1">
    <citation type="submission" date="2023-07" db="EMBL/GenBank/DDBJ databases">
        <title>A chromosome-level genome assembly of Lolium multiflorum.</title>
        <authorList>
            <person name="Chen Y."/>
            <person name="Copetti D."/>
            <person name="Kolliker R."/>
            <person name="Studer B."/>
        </authorList>
    </citation>
    <scope>NUCLEOTIDE SEQUENCE</scope>
    <source>
        <strain evidence="3">02402/16</strain>
        <tissue evidence="3">Leaf</tissue>
    </source>
</reference>
<evidence type="ECO:0000256" key="2">
    <source>
        <dbReference type="SAM" id="MobiDB-lite"/>
    </source>
</evidence>
<dbReference type="EMBL" id="JAUUTY010000005">
    <property type="protein sequence ID" value="KAK1628950.1"/>
    <property type="molecule type" value="Genomic_DNA"/>
</dbReference>